<keyword evidence="2" id="KW-0472">Membrane</keyword>
<dbReference type="Proteomes" id="UP000250266">
    <property type="component" value="Unassembled WGS sequence"/>
</dbReference>
<organism evidence="4 5">
    <name type="scientific">Lepidopterella palustris CBS 459.81</name>
    <dbReference type="NCBI Taxonomy" id="1314670"/>
    <lineage>
        <taxon>Eukaryota</taxon>
        <taxon>Fungi</taxon>
        <taxon>Dikarya</taxon>
        <taxon>Ascomycota</taxon>
        <taxon>Pezizomycotina</taxon>
        <taxon>Dothideomycetes</taxon>
        <taxon>Pleosporomycetidae</taxon>
        <taxon>Mytilinidiales</taxon>
        <taxon>Argynnaceae</taxon>
        <taxon>Lepidopterella</taxon>
    </lineage>
</organism>
<keyword evidence="3" id="KW-0732">Signal</keyword>
<name>A0A8E2DXF5_9PEZI</name>
<keyword evidence="2" id="KW-1133">Transmembrane helix</keyword>
<protein>
    <submittedName>
        <fullName evidence="4">Uncharacterized protein</fullName>
    </submittedName>
</protein>
<evidence type="ECO:0000313" key="5">
    <source>
        <dbReference type="Proteomes" id="UP000250266"/>
    </source>
</evidence>
<feature type="region of interest" description="Disordered" evidence="1">
    <location>
        <begin position="204"/>
        <end position="233"/>
    </location>
</feature>
<evidence type="ECO:0000256" key="1">
    <source>
        <dbReference type="SAM" id="MobiDB-lite"/>
    </source>
</evidence>
<reference evidence="4 5" key="1">
    <citation type="journal article" date="2016" name="Nat. Commun.">
        <title>Ectomycorrhizal ecology is imprinted in the genome of the dominant symbiotic fungus Cenococcum geophilum.</title>
        <authorList>
            <consortium name="DOE Joint Genome Institute"/>
            <person name="Peter M."/>
            <person name="Kohler A."/>
            <person name="Ohm R.A."/>
            <person name="Kuo A."/>
            <person name="Krutzmann J."/>
            <person name="Morin E."/>
            <person name="Arend M."/>
            <person name="Barry K.W."/>
            <person name="Binder M."/>
            <person name="Choi C."/>
            <person name="Clum A."/>
            <person name="Copeland A."/>
            <person name="Grisel N."/>
            <person name="Haridas S."/>
            <person name="Kipfer T."/>
            <person name="LaButti K."/>
            <person name="Lindquist E."/>
            <person name="Lipzen A."/>
            <person name="Maire R."/>
            <person name="Meier B."/>
            <person name="Mihaltcheva S."/>
            <person name="Molinier V."/>
            <person name="Murat C."/>
            <person name="Poggeler S."/>
            <person name="Quandt C.A."/>
            <person name="Sperisen C."/>
            <person name="Tritt A."/>
            <person name="Tisserant E."/>
            <person name="Crous P.W."/>
            <person name="Henrissat B."/>
            <person name="Nehls U."/>
            <person name="Egli S."/>
            <person name="Spatafora J.W."/>
            <person name="Grigoriev I.V."/>
            <person name="Martin F.M."/>
        </authorList>
    </citation>
    <scope>NUCLEOTIDE SEQUENCE [LARGE SCALE GENOMIC DNA]</scope>
    <source>
        <strain evidence="4 5">CBS 459.81</strain>
    </source>
</reference>
<gene>
    <name evidence="4" type="ORF">K432DRAFT_447799</name>
</gene>
<feature type="compositionally biased region" description="Polar residues" evidence="1">
    <location>
        <begin position="204"/>
        <end position="228"/>
    </location>
</feature>
<evidence type="ECO:0000256" key="3">
    <source>
        <dbReference type="SAM" id="SignalP"/>
    </source>
</evidence>
<dbReference type="AlphaFoldDB" id="A0A8E2DXF5"/>
<keyword evidence="2" id="KW-0812">Transmembrane</keyword>
<dbReference type="EMBL" id="KV745748">
    <property type="protein sequence ID" value="OCK73510.1"/>
    <property type="molecule type" value="Genomic_DNA"/>
</dbReference>
<evidence type="ECO:0000313" key="4">
    <source>
        <dbReference type="EMBL" id="OCK73510.1"/>
    </source>
</evidence>
<accession>A0A8E2DXF5</accession>
<feature type="transmembrane region" description="Helical" evidence="2">
    <location>
        <begin position="243"/>
        <end position="260"/>
    </location>
</feature>
<keyword evidence="5" id="KW-1185">Reference proteome</keyword>
<evidence type="ECO:0000256" key="2">
    <source>
        <dbReference type="SAM" id="Phobius"/>
    </source>
</evidence>
<sequence length="261" mass="27112">MYLFTATFISLFSVSLLQLVSAEPTLEETKRRKILKRQGSQDLSFCYGDNSICSVGNDLFQQCGNYEDVQFYKCICGNGYVSVNEACYWCQLAYHLDIYYNGASDRDGCSSAGVPIAPIPSSVLALEASYNMTYTGIISGTGAANTASPGPVATTSSGSVQLALTSKASSKVAPITGSSSNSTVSSMTYFGGVTSVVTLNGGNQGTAGTAPTSNKGISETTATSTPNAGSGIGRTHGWNSGTILMFSVVILAVSAFVFALI</sequence>
<dbReference type="OrthoDB" id="3560895at2759"/>
<feature type="chain" id="PRO_5034763985" evidence="3">
    <location>
        <begin position="23"/>
        <end position="261"/>
    </location>
</feature>
<feature type="signal peptide" evidence="3">
    <location>
        <begin position="1"/>
        <end position="22"/>
    </location>
</feature>
<proteinExistence type="predicted"/>